<dbReference type="Proteomes" id="UP000467132">
    <property type="component" value="Unassembled WGS sequence"/>
</dbReference>
<keyword evidence="1" id="KW-1133">Transmembrane helix</keyword>
<sequence length="644" mass="72916">MKNIYKNKKGSTLVTLIIIFAILSILGTTLYSIAITNSKIGIMNSKLKRNFYFAESGLELAQDELIETIHIGIKEANKDANKILEVDLEAEREKENSPYITDDGNINDEYINRKQEEIFENSYYQFLDKKIGNSNNLIFFKILSEKLLKLSEDKSNKNESYDITAEYEKDDDKVKITSTYIKGQITQSVSAMYSLKKPNYSGLYSYESKITEIPNYHMLKNAISVDRNLNIDSSNFNINGDVFVNPQYNYKNLQEQKFGNININNSRKLSIIDGRVITKNVNTTDTLVKIEELYTSDDLNINGRINDININSYFGYGDGNIPGSSSAIVIDSMENNKIIVNKNLAILGTAFINTKPNYQTGESVSIKENYEIYTEKFSNENDTFDYYNPMVLLKTNNLDEKIERFYSESNKNHTKLNLGQSIKTPKNSLSKGILLNQGLAIEPNIPNGTQVQVIKEKADELIGTLSNGVIDRFKYIPNLVNVEFESETGKVNVVNGSIDIQNKSKFKGIMISSGSIAINSDLDFDGIMIAGGSIDINNKLNFKGILISGGEMAIYNDTNINGTVVSGYDLNFNSTSNVNVISNENYVFKLLSQNEKLTKNLFKEYDNIEKKKIIAYEKLVPYEEINYDINSIIELSEWKINYDK</sequence>
<comment type="caution">
    <text evidence="2">The sequence shown here is derived from an EMBL/GenBank/DDBJ whole genome shotgun (WGS) entry which is preliminary data.</text>
</comment>
<dbReference type="AlphaFoldDB" id="A0A845QXE7"/>
<reference evidence="2 3" key="1">
    <citation type="submission" date="2018-08" db="EMBL/GenBank/DDBJ databases">
        <title>Murine metabolic-syndrome-specific gut microbial biobank.</title>
        <authorList>
            <person name="Liu C."/>
        </authorList>
    </citation>
    <scope>NUCLEOTIDE SEQUENCE [LARGE SCALE GENOMIC DNA]</scope>
    <source>
        <strain evidence="2 3">583</strain>
    </source>
</reference>
<feature type="transmembrane region" description="Helical" evidence="1">
    <location>
        <begin position="12"/>
        <end position="34"/>
    </location>
</feature>
<keyword evidence="1" id="KW-0812">Transmembrane</keyword>
<evidence type="ECO:0008006" key="4">
    <source>
        <dbReference type="Google" id="ProtNLM"/>
    </source>
</evidence>
<dbReference type="OrthoDB" id="1947207at2"/>
<evidence type="ECO:0000313" key="2">
    <source>
        <dbReference type="EMBL" id="NBI06664.1"/>
    </source>
</evidence>
<gene>
    <name evidence="2" type="ORF">D3Z33_07290</name>
</gene>
<evidence type="ECO:0000313" key="3">
    <source>
        <dbReference type="Proteomes" id="UP000467132"/>
    </source>
</evidence>
<organism evidence="2 3">
    <name type="scientific">Senegalia massiliensis</name>
    <dbReference type="NCBI Taxonomy" id="1720316"/>
    <lineage>
        <taxon>Bacteria</taxon>
        <taxon>Bacillati</taxon>
        <taxon>Bacillota</taxon>
        <taxon>Clostridia</taxon>
        <taxon>Eubacteriales</taxon>
        <taxon>Clostridiaceae</taxon>
        <taxon>Senegalia</taxon>
    </lineage>
</organism>
<protein>
    <recommendedName>
        <fullName evidence="4">Type 4 fimbrial biogenesis protein PilX N-terminal domain-containing protein</fullName>
    </recommendedName>
</protein>
<dbReference type="EMBL" id="QXXA01000007">
    <property type="protein sequence ID" value="NBI06664.1"/>
    <property type="molecule type" value="Genomic_DNA"/>
</dbReference>
<keyword evidence="3" id="KW-1185">Reference proteome</keyword>
<name>A0A845QXE7_9CLOT</name>
<accession>A0A845QXE7</accession>
<keyword evidence="1" id="KW-0472">Membrane</keyword>
<evidence type="ECO:0000256" key="1">
    <source>
        <dbReference type="SAM" id="Phobius"/>
    </source>
</evidence>
<proteinExistence type="predicted"/>
<dbReference type="RefSeq" id="WP_160197146.1">
    <property type="nucleotide sequence ID" value="NZ_QXXA01000007.1"/>
</dbReference>